<dbReference type="Gene3D" id="3.40.50.620">
    <property type="entry name" value="HUPs"/>
    <property type="match status" value="1"/>
</dbReference>
<dbReference type="GO" id="GO:0005829">
    <property type="term" value="C:cytosol"/>
    <property type="evidence" value="ECO:0007669"/>
    <property type="project" value="TreeGrafter"/>
</dbReference>
<evidence type="ECO:0000256" key="6">
    <source>
        <dbReference type="ARBA" id="ARBA00022741"/>
    </source>
</evidence>
<dbReference type="SUPFAM" id="SSF50715">
    <property type="entry name" value="Ribosomal protein L25-like"/>
    <property type="match status" value="1"/>
</dbReference>
<keyword evidence="9" id="KW-0030">Aminoacyl-tRNA synthetase</keyword>
<dbReference type="Gene3D" id="1.10.1160.10">
    <property type="entry name" value="Glutamyl-trna Synthetase, Domain 2"/>
    <property type="match status" value="1"/>
</dbReference>
<dbReference type="InterPro" id="IPR050132">
    <property type="entry name" value="Gln/Glu-tRNA_Ligase"/>
</dbReference>
<dbReference type="HAMAP" id="MF_02076">
    <property type="entry name" value="Glu_tRNA_synth_type2"/>
    <property type="match status" value="1"/>
</dbReference>
<protein>
    <recommendedName>
        <fullName evidence="3">glutamate--tRNA ligase</fullName>
        <ecNumber evidence="3">6.1.1.17</ecNumber>
    </recommendedName>
    <alternativeName>
        <fullName evidence="10">Glutamyl-tRNA synthetase</fullName>
    </alternativeName>
</protein>
<evidence type="ECO:0000256" key="12">
    <source>
        <dbReference type="SAM" id="MobiDB-lite"/>
    </source>
</evidence>
<dbReference type="OrthoDB" id="1350766at2759"/>
<evidence type="ECO:0000256" key="1">
    <source>
        <dbReference type="ARBA" id="ARBA00004496"/>
    </source>
</evidence>
<dbReference type="GO" id="GO:0017101">
    <property type="term" value="C:aminoacyl-tRNA synthetase multienzyme complex"/>
    <property type="evidence" value="ECO:0007669"/>
    <property type="project" value="UniProtKB-ARBA"/>
</dbReference>
<evidence type="ECO:0000256" key="5">
    <source>
        <dbReference type="ARBA" id="ARBA00022598"/>
    </source>
</evidence>
<evidence type="ECO:0000313" key="14">
    <source>
        <dbReference type="EMBL" id="KHJ91072.1"/>
    </source>
</evidence>
<keyword evidence="5" id="KW-0436">Ligase</keyword>
<dbReference type="Proteomes" id="UP000053660">
    <property type="component" value="Unassembled WGS sequence"/>
</dbReference>
<dbReference type="InterPro" id="IPR020061">
    <property type="entry name" value="Glu_tRNA_lig_a-bdl"/>
</dbReference>
<feature type="region of interest" description="Disordered" evidence="12">
    <location>
        <begin position="668"/>
        <end position="694"/>
    </location>
</feature>
<evidence type="ECO:0000256" key="10">
    <source>
        <dbReference type="ARBA" id="ARBA00030865"/>
    </source>
</evidence>
<dbReference type="GO" id="GO:0004818">
    <property type="term" value="F:glutamate-tRNA ligase activity"/>
    <property type="evidence" value="ECO:0007669"/>
    <property type="project" value="UniProtKB-EC"/>
</dbReference>
<dbReference type="CDD" id="cd00807">
    <property type="entry name" value="GlnRS_core"/>
    <property type="match status" value="1"/>
</dbReference>
<feature type="region of interest" description="Disordered" evidence="12">
    <location>
        <begin position="888"/>
        <end position="914"/>
    </location>
</feature>
<dbReference type="InterPro" id="IPR020058">
    <property type="entry name" value="Glu/Gln-tRNA-synth_Ib_cat-dom"/>
</dbReference>
<dbReference type="InterPro" id="IPR020056">
    <property type="entry name" value="Rbsml_bL25/Gln-tRNA_synth_N"/>
</dbReference>
<evidence type="ECO:0000259" key="13">
    <source>
        <dbReference type="PROSITE" id="PS51185"/>
    </source>
</evidence>
<reference evidence="14 15" key="1">
    <citation type="submission" date="2014-03" db="EMBL/GenBank/DDBJ databases">
        <title>Draft genome of the hookworm Oesophagostomum dentatum.</title>
        <authorList>
            <person name="Mitreva M."/>
        </authorList>
    </citation>
    <scope>NUCLEOTIDE SEQUENCE [LARGE SCALE GENOMIC DNA]</scope>
    <source>
        <strain evidence="14 15">OD-Hann</strain>
    </source>
</reference>
<sequence length="1582" mass="175150">AKSGTLFEGRVTIADVALWSLIIKNPELQKKFAALFDAVIKDRRFAPAHAMVGKFAVDARKPQQVKEKQKDEGKFVELPGAEKGKVVVRFPPEASGYLHIGHAKAALLNQYYQQAFDGQLIMRFDDTNPAKENAHFEKVIKEDLAMLNIKPDRWTHSSDHFEKMLQMCEKLLKEGKAYVDDTDTETMRKEREERIESKNRNASVETNLALWEEMKKGTERGTQCCVRIKIDMQSNNGAMRDPTIYRCKPEEHVRTGMKYKVYPTYDFACPIVDSVEGVTHALRTTEYHDRDDQYYFICDVLGLRKPYIWSYARLNMTNTVMSKRKLTWFVNEGHVEGWDDPRFPTVRGVMRRGMTVEGLKQFIIAQGGSRSVVTMEWDKIWSFNKKVIDPIAPRYTALDSTSLVPVFISTPVTVEEVQVPLHPKNQDVGTKAIWRSAKLLVEQADACDMKAGDTVTFVNWGNIKISSVEKDQGTVKQIFAVLDLANQDFKKTLKVTWIAEAESPSASVIPVVTADYDHIISKAIIAKEDDWKNYINYDSVHYTKMVGEPALLNVKKGDIIQLQRKGFYICDHEYQKKSEFSNTETPLLLIYIPDGHVKETANKAKQNTAAQPAPATSASTSADAGALYKAIEAQGNTVRTLKGEDPKSEATKQAVQKLLELKKQYKEATGQEYKPGQAPAPSATPPASAPAAAAAPDASAAALYAEIEAQGEVVRNEKAKDAKSEAAKAAIAKLLDLKKQYKEKTGQEYKPGQAPSKAVPPAVSSAAASGDAASLYSQIEAQGDIVRKEKSKDAKSEAAKAAIAKLLELKKQYKELTGQEYKPGQSPAAVQPSPAVPNNATVDASSLYSEIEAQGDLVRQEKAKDAKSEAAKAAIAKLLDLKKQYKEKTGQEYKPGQKPSAPPTAPAADADGEESALYSEIQAQGELVRQEKAKDAKSAAIAKLLELKKQYKEKTGQEYKPGQKPSASPAAPVTDAGAFTLCRGEGLSDDIYVTIPVAEGVAGYRIFNGTHQFGFHTSKAGSRGVVVVMKKGERAGLLDCWRSRFRDYRGKYHVFLSADMIDSFKKVVWTEFFFVVGYSLTLFLSDNKFTFKSAGIYKEGCSSPAWNEKGYIMPEGLRNIDWKMQVLYLFNRTHIEAIKKCHDLFNVPKDGASFVSFPFCAASFGVFSTAAGSSEICYRRSQPWSRLLDFSIENRDDLCSPLVGVNIMAYLPPKVYNATVTPHTARYLMLCTRLDSFAIIPEISPGEISVLTSVIALLATMRTIGQHLEIFERAANISNRHVIASFFDGESFDYIGSSDAAFDMAAIVIFATSPFRRLYRSRNGNFPRRLKKDLKAQLDPVIASQLDGIIEVQQLGTGGGSNTLYALADGRQFTKGELKGLLAALTAGAAAAGGTLVPPTSKSRVPPASWHSFARIASSVRGVVLAPFREDYNYRRINSILDRAHFTPEQRSAAMTEIVIAASAMLRAAADYVGIETAQKMALEIDKDFVASLFECFIDEPDWFKCDFFNKINEGRFKPSAAFYSGKSTYVSAGYRNPVRFFVEWLTIYAAGSTSYTSNVKDAKTCDDLGKDQNVRVSFFIF</sequence>
<dbReference type="FunFam" id="1.10.1160.10:FF:000001">
    <property type="entry name" value="Glutamine--tRNA ligase"/>
    <property type="match status" value="1"/>
</dbReference>
<dbReference type="Pfam" id="PF00749">
    <property type="entry name" value="tRNA-synt_1c"/>
    <property type="match status" value="1"/>
</dbReference>
<dbReference type="InterPro" id="IPR000738">
    <property type="entry name" value="WHEP-TRS_dom"/>
</dbReference>
<dbReference type="NCBIfam" id="TIGR00463">
    <property type="entry name" value="gltX_arch"/>
    <property type="match status" value="1"/>
</dbReference>
<keyword evidence="15" id="KW-1185">Reference proteome</keyword>
<dbReference type="GO" id="GO:0017102">
    <property type="term" value="C:methionyl glutamyl tRNA synthetase complex"/>
    <property type="evidence" value="ECO:0007669"/>
    <property type="project" value="TreeGrafter"/>
</dbReference>
<dbReference type="SMART" id="SM00991">
    <property type="entry name" value="WHEP-TRS"/>
    <property type="match status" value="5"/>
</dbReference>
<dbReference type="Pfam" id="PF05450">
    <property type="entry name" value="Nicastrin"/>
    <property type="match status" value="1"/>
</dbReference>
<evidence type="ECO:0000256" key="4">
    <source>
        <dbReference type="ARBA" id="ARBA00022490"/>
    </source>
</evidence>
<dbReference type="PRINTS" id="PR00987">
    <property type="entry name" value="TRNASYNTHGLU"/>
</dbReference>
<comment type="subcellular location">
    <subcellularLocation>
        <location evidence="1">Cytoplasm</location>
    </subcellularLocation>
</comment>
<dbReference type="InterPro" id="IPR020059">
    <property type="entry name" value="Glu/Gln-tRNA-synth_Ib_codon-bd"/>
</dbReference>
<dbReference type="InterPro" id="IPR009068">
    <property type="entry name" value="uS15_NS1_RNA-bd_sf"/>
</dbReference>
<comment type="similarity">
    <text evidence="2">Belongs to the class-I aminoacyl-tRNA synthetase family. Glutamate--tRNA ligase type 2 subfamily.</text>
</comment>
<feature type="domain" description="WHEP-TRS" evidence="13">
    <location>
        <begin position="843"/>
        <end position="899"/>
    </location>
</feature>
<organism evidence="14 15">
    <name type="scientific">Oesophagostomum dentatum</name>
    <name type="common">Nodular worm</name>
    <dbReference type="NCBI Taxonomy" id="61180"/>
    <lineage>
        <taxon>Eukaryota</taxon>
        <taxon>Metazoa</taxon>
        <taxon>Ecdysozoa</taxon>
        <taxon>Nematoda</taxon>
        <taxon>Chromadorea</taxon>
        <taxon>Rhabditida</taxon>
        <taxon>Rhabditina</taxon>
        <taxon>Rhabditomorpha</taxon>
        <taxon>Strongyloidea</taxon>
        <taxon>Strongylidae</taxon>
        <taxon>Oesophagostomum</taxon>
    </lineage>
</organism>
<dbReference type="Pfam" id="PF20974">
    <property type="entry name" value="tRNA-synt_1c_C2"/>
    <property type="match status" value="1"/>
</dbReference>
<dbReference type="Gene3D" id="1.10.287.10">
    <property type="entry name" value="S15/NS1, RNA-binding"/>
    <property type="match status" value="5"/>
</dbReference>
<dbReference type="GO" id="GO:0005524">
    <property type="term" value="F:ATP binding"/>
    <property type="evidence" value="ECO:0007669"/>
    <property type="project" value="UniProtKB-KW"/>
</dbReference>
<dbReference type="GO" id="GO:0006424">
    <property type="term" value="P:glutamyl-tRNA aminoacylation"/>
    <property type="evidence" value="ECO:0007669"/>
    <property type="project" value="InterPro"/>
</dbReference>
<dbReference type="InterPro" id="IPR000924">
    <property type="entry name" value="Glu/Gln-tRNA-synth"/>
</dbReference>
<dbReference type="EC" id="6.1.1.17" evidence="3"/>
<dbReference type="PANTHER" id="PTHR43097:SF5">
    <property type="entry name" value="GLUTAMATE--TRNA LIGASE"/>
    <property type="match status" value="1"/>
</dbReference>
<evidence type="ECO:0000256" key="2">
    <source>
        <dbReference type="ARBA" id="ARBA00008927"/>
    </source>
</evidence>
<evidence type="ECO:0000313" key="15">
    <source>
        <dbReference type="Proteomes" id="UP000053660"/>
    </source>
</evidence>
<dbReference type="EMBL" id="KN552362">
    <property type="protein sequence ID" value="KHJ91072.1"/>
    <property type="molecule type" value="Genomic_DNA"/>
</dbReference>
<dbReference type="FunFam" id="3.40.50.620:FF:000070">
    <property type="entry name" value="Bifunctional glutamate/proline--tRNA ligase"/>
    <property type="match status" value="1"/>
</dbReference>
<feature type="non-terminal residue" evidence="14">
    <location>
        <position position="1"/>
    </location>
</feature>
<evidence type="ECO:0000256" key="9">
    <source>
        <dbReference type="ARBA" id="ARBA00023146"/>
    </source>
</evidence>
<feature type="domain" description="WHEP-TRS" evidence="13">
    <location>
        <begin position="699"/>
        <end position="755"/>
    </location>
</feature>
<dbReference type="PROSITE" id="PS51185">
    <property type="entry name" value="WHEP_TRS_2"/>
    <property type="match status" value="5"/>
</dbReference>
<evidence type="ECO:0000256" key="7">
    <source>
        <dbReference type="ARBA" id="ARBA00022840"/>
    </source>
</evidence>
<dbReference type="CDD" id="cd00936">
    <property type="entry name" value="WEPRS_RNA"/>
    <property type="match status" value="2"/>
</dbReference>
<dbReference type="Gene3D" id="2.40.240.10">
    <property type="entry name" value="Ribosomal Protein L25, Chain P"/>
    <property type="match status" value="1"/>
</dbReference>
<evidence type="ECO:0000256" key="8">
    <source>
        <dbReference type="ARBA" id="ARBA00022917"/>
    </source>
</evidence>
<feature type="domain" description="WHEP-TRS" evidence="13">
    <location>
        <begin position="623"/>
        <end position="679"/>
    </location>
</feature>
<dbReference type="Pfam" id="PF03950">
    <property type="entry name" value="tRNA-synt_1c_C"/>
    <property type="match status" value="1"/>
</dbReference>
<dbReference type="Pfam" id="PF00458">
    <property type="entry name" value="WHEP-TRS"/>
    <property type="match status" value="5"/>
</dbReference>
<evidence type="ECO:0000256" key="11">
    <source>
        <dbReference type="ARBA" id="ARBA00048351"/>
    </source>
</evidence>
<gene>
    <name evidence="14" type="ORF">OESDEN_09067</name>
</gene>
<keyword evidence="6" id="KW-0547">Nucleotide-binding</keyword>
<dbReference type="Pfam" id="PF18266">
    <property type="entry name" value="Ncstrn_small"/>
    <property type="match status" value="1"/>
</dbReference>
<dbReference type="SUPFAM" id="SSF52374">
    <property type="entry name" value="Nucleotidylyl transferase"/>
    <property type="match status" value="1"/>
</dbReference>
<feature type="domain" description="WHEP-TRS" evidence="13">
    <location>
        <begin position="913"/>
        <end position="965"/>
    </location>
</feature>
<proteinExistence type="inferred from homology"/>
<comment type="catalytic activity">
    <reaction evidence="11">
        <text>tRNA(Glu) + L-glutamate + ATP = L-glutamyl-tRNA(Glu) + AMP + diphosphate</text>
        <dbReference type="Rhea" id="RHEA:23540"/>
        <dbReference type="Rhea" id="RHEA-COMP:9663"/>
        <dbReference type="Rhea" id="RHEA-COMP:9680"/>
        <dbReference type="ChEBI" id="CHEBI:29985"/>
        <dbReference type="ChEBI" id="CHEBI:30616"/>
        <dbReference type="ChEBI" id="CHEBI:33019"/>
        <dbReference type="ChEBI" id="CHEBI:78442"/>
        <dbReference type="ChEBI" id="CHEBI:78520"/>
        <dbReference type="ChEBI" id="CHEBI:456215"/>
        <dbReference type="EC" id="6.1.1.17"/>
    </reaction>
</comment>
<name>A0A0B1T5K9_OESDE</name>
<dbReference type="SUPFAM" id="SSF47060">
    <property type="entry name" value="S15/NS1 RNA-binding domain"/>
    <property type="match status" value="5"/>
</dbReference>
<keyword evidence="4" id="KW-0963">Cytoplasm</keyword>
<feature type="domain" description="WHEP-TRS" evidence="13">
    <location>
        <begin position="771"/>
        <end position="827"/>
    </location>
</feature>
<dbReference type="InterPro" id="IPR011035">
    <property type="entry name" value="Ribosomal_bL25/Gln-tRNA_synth"/>
</dbReference>
<dbReference type="Gene3D" id="3.40.630.10">
    <property type="entry name" value="Zn peptidases"/>
    <property type="match status" value="1"/>
</dbReference>
<evidence type="ECO:0000256" key="3">
    <source>
        <dbReference type="ARBA" id="ARBA00012835"/>
    </source>
</evidence>
<dbReference type="PANTHER" id="PTHR43097">
    <property type="entry name" value="GLUTAMINE-TRNA LIGASE"/>
    <property type="match status" value="1"/>
</dbReference>
<dbReference type="InterPro" id="IPR004526">
    <property type="entry name" value="Glu-tRNA-synth_arc/euk"/>
</dbReference>
<dbReference type="InterPro" id="IPR014729">
    <property type="entry name" value="Rossmann-like_a/b/a_fold"/>
</dbReference>
<accession>A0A0B1T5K9</accession>
<keyword evidence="7" id="KW-0067">ATP-binding</keyword>
<keyword evidence="8" id="KW-0648">Protein biosynthesis</keyword>
<dbReference type="Gene3D" id="3.90.800.10">
    <property type="entry name" value="Glutamyl-tRNA Synthetase, Domain 3"/>
    <property type="match status" value="1"/>
</dbReference>
<dbReference type="FunFam" id="3.90.800.10:FF:000001">
    <property type="entry name" value="Glutamine--tRNA ligase"/>
    <property type="match status" value="1"/>
</dbReference>
<dbReference type="PROSITE" id="PS00178">
    <property type="entry name" value="AA_TRNA_LIGASE_I"/>
    <property type="match status" value="1"/>
</dbReference>
<dbReference type="InterPro" id="IPR041084">
    <property type="entry name" value="Ncstrn_small"/>
</dbReference>
<dbReference type="InterPro" id="IPR001412">
    <property type="entry name" value="aa-tRNA-synth_I_CS"/>
</dbReference>
<dbReference type="InterPro" id="IPR049437">
    <property type="entry name" value="tRNA-synt_1c_C2"/>
</dbReference>